<feature type="compositionally biased region" description="Basic and acidic residues" evidence="1">
    <location>
        <begin position="149"/>
        <end position="158"/>
    </location>
</feature>
<feature type="region of interest" description="Disordered" evidence="1">
    <location>
        <begin position="124"/>
        <end position="158"/>
    </location>
</feature>
<organism evidence="2">
    <name type="scientific">marine sediment metagenome</name>
    <dbReference type="NCBI Taxonomy" id="412755"/>
    <lineage>
        <taxon>unclassified sequences</taxon>
        <taxon>metagenomes</taxon>
        <taxon>ecological metagenomes</taxon>
    </lineage>
</organism>
<evidence type="ECO:0000313" key="2">
    <source>
        <dbReference type="EMBL" id="KKN70788.1"/>
    </source>
</evidence>
<feature type="compositionally biased region" description="Basic and acidic residues" evidence="1">
    <location>
        <begin position="133"/>
        <end position="142"/>
    </location>
</feature>
<dbReference type="AlphaFoldDB" id="A0A0F9VYK7"/>
<accession>A0A0F9VYK7</accession>
<reference evidence="2" key="1">
    <citation type="journal article" date="2015" name="Nature">
        <title>Complex archaea that bridge the gap between prokaryotes and eukaryotes.</title>
        <authorList>
            <person name="Spang A."/>
            <person name="Saw J.H."/>
            <person name="Jorgensen S.L."/>
            <person name="Zaremba-Niedzwiedzka K."/>
            <person name="Martijn J."/>
            <person name="Lind A.E."/>
            <person name="van Eijk R."/>
            <person name="Schleper C."/>
            <person name="Guy L."/>
            <person name="Ettema T.J."/>
        </authorList>
    </citation>
    <scope>NUCLEOTIDE SEQUENCE</scope>
</reference>
<protein>
    <submittedName>
        <fullName evidence="2">Uncharacterized protein</fullName>
    </submittedName>
</protein>
<proteinExistence type="predicted"/>
<comment type="caution">
    <text evidence="2">The sequence shown here is derived from an EMBL/GenBank/DDBJ whole genome shotgun (WGS) entry which is preliminary data.</text>
</comment>
<gene>
    <name evidence="2" type="ORF">LCGC14_0427830</name>
</gene>
<name>A0A0F9VYK7_9ZZZZ</name>
<dbReference type="EMBL" id="LAZR01000397">
    <property type="protein sequence ID" value="KKN70788.1"/>
    <property type="molecule type" value="Genomic_DNA"/>
</dbReference>
<evidence type="ECO:0000256" key="1">
    <source>
        <dbReference type="SAM" id="MobiDB-lite"/>
    </source>
</evidence>
<sequence length="275" mass="31482">MLNHNERCVFIYSLTSPCSHLSGIYPLPMSTISRDVVISPGKVSDALDGLERALKVFYDRMTEEIWVVNMLKHQGRGEKIIKAAQKSLKEIHSHRLVHRFVNHYKDKGWAMACPMGYPTPCPSVSNQYQTQDQDQKEFKDTEVEGGPPLREKAAQKPDDTEPVRFWRDALDHGSAKVSPERITRVRVCRRIGFDNFEMMWAIVGCACSDWHMARKEYEGQKRRDQLALILRDATHVERFQTFIGKGVAKHVIDGWRATGKAKFPAAVEGKRDARD</sequence>